<comment type="subcellular location">
    <subcellularLocation>
        <location evidence="1">Cytoplasm</location>
    </subcellularLocation>
</comment>
<dbReference type="GO" id="GO:0005829">
    <property type="term" value="C:cytosol"/>
    <property type="evidence" value="ECO:0007669"/>
    <property type="project" value="TreeGrafter"/>
</dbReference>
<evidence type="ECO:0000256" key="10">
    <source>
        <dbReference type="SAM" id="MobiDB-lite"/>
    </source>
</evidence>
<dbReference type="Gene3D" id="2.60.40.1730">
    <property type="entry name" value="tricorn interacting facor f3 domain"/>
    <property type="match status" value="1"/>
</dbReference>
<dbReference type="GO" id="GO:0008237">
    <property type="term" value="F:metallopeptidase activity"/>
    <property type="evidence" value="ECO:0007669"/>
    <property type="project" value="UniProtKB-KW"/>
</dbReference>
<dbReference type="InterPro" id="IPR027268">
    <property type="entry name" value="Peptidase_M4/M1_CTD_sf"/>
</dbReference>
<accession>A0A0V0QJ06</accession>
<evidence type="ECO:0000256" key="2">
    <source>
        <dbReference type="ARBA" id="ARBA00010136"/>
    </source>
</evidence>
<dbReference type="SUPFAM" id="SSF48371">
    <property type="entry name" value="ARM repeat"/>
    <property type="match status" value="1"/>
</dbReference>
<dbReference type="SUPFAM" id="SSF55486">
    <property type="entry name" value="Metalloproteases ('zincins'), catalytic domain"/>
    <property type="match status" value="1"/>
</dbReference>
<keyword evidence="3" id="KW-0963">Cytoplasm</keyword>
<dbReference type="Pfam" id="PF09127">
    <property type="entry name" value="Leuk-A4-hydro_C"/>
    <property type="match status" value="1"/>
</dbReference>
<dbReference type="InterPro" id="IPR014782">
    <property type="entry name" value="Peptidase_M1_dom"/>
</dbReference>
<keyword evidence="13" id="KW-1185">Reference proteome</keyword>
<sequence length="885" mass="103269">MEAENKKNEQLNQQHVKDDNESEEEEYINVNVRNKNVPLTLEILENMDEQCQQSIFQKQQVFDELYEKFTFERINLYKGCGTAKPAIAASFCHQFDKIVGIEYIKDIYDVLVNEVQKEYDQKFKIIKQQIELVDNIKYKKPEFNWLNKNYFDVDWSDADVLFVNSTCLDEDQMKQLAEKSYQMKQGAIFICTTYPFPAKKSQWKLLVEFGRMFYWGSVTIQRKEEIQQRKASFGDIDVNTYTDYLEVNVLDYDVTITPNFETKTITGEVIIDIDPLQDISRIYLDAWHLQVNSIKFATYDQLQGIDRVSVTLTEDQYEDNLDLEHEMGGYIDINLSGLVKYDGETNVVPKGQKFKLTIDYYTDEPEYGRESGYFFVDKEYTYGQTHPLLYTQNEPIYARTWFPCFDTPFQASTFTLTIILEKGFQAYATASLEREVFSGKNGEEWIFETQAQVSTFNVGFIVGYYEEKLISEEPLVIKLIAEEGLVEDFSEEIDDIKEWIDEIARILDVDFPYDGFQLVLMPPNYPHSGAQHGQLTYVSPTIMNSGTVGEQTIIHEISSVYFGNMVSCSTWENIWLNDGLATYIQRQGLLNKVGISYSKLDALVGNDQLDLNFDFIDRYNMDETLSSLHPNLQDKNPDNAYSQVSFEKGFQFMIFIEQQVMGGSYSKTLAFLNKLILDYEGKGISYIEFDEALEEYLIKQYGQADGEARYDKIDWDQWIFGKGKAPFDVISSLDNDKYDLAINMAKKFLQFSGTSLPSNYKDLLSSFDQIYIFLDYMIENIYQVDRRLIRCIEKYYNFGDYNDYMVLSKWYTLTTLARYNNDELKQRIQDFLGEIGRNHYIAPVYEAWREAYGQVSAGKVLEKHLAFYHPNTIDLIENIVFFSTM</sequence>
<dbReference type="Gene3D" id="1.25.40.320">
    <property type="entry name" value="Peptidase M1, leukotriene A4 hydrolase/aminopeptidase C-terminal domain"/>
    <property type="match status" value="1"/>
</dbReference>
<evidence type="ECO:0000256" key="9">
    <source>
        <dbReference type="PIRSR" id="PIRSR634015-3"/>
    </source>
</evidence>
<comment type="similarity">
    <text evidence="2">Belongs to the peptidase M1 family.</text>
</comment>
<dbReference type="Pfam" id="PF01433">
    <property type="entry name" value="Peptidase_M1"/>
    <property type="match status" value="1"/>
</dbReference>
<dbReference type="AlphaFoldDB" id="A0A0V0QJ06"/>
<name>A0A0V0QJ06_PSEPJ</name>
<dbReference type="PANTHER" id="PTHR45726:SF3">
    <property type="entry name" value="LEUKOTRIENE A-4 HYDROLASE"/>
    <property type="match status" value="1"/>
</dbReference>
<evidence type="ECO:0000313" key="12">
    <source>
        <dbReference type="EMBL" id="KRX02167.1"/>
    </source>
</evidence>
<dbReference type="InParanoid" id="A0A0V0QJ06"/>
<feature type="region of interest" description="Disordered" evidence="10">
    <location>
        <begin position="1"/>
        <end position="25"/>
    </location>
</feature>
<dbReference type="SUPFAM" id="SSF53335">
    <property type="entry name" value="S-adenosyl-L-methionine-dependent methyltransferases"/>
    <property type="match status" value="1"/>
</dbReference>
<dbReference type="OrthoDB" id="10031169at2759"/>
<dbReference type="InterPro" id="IPR045357">
    <property type="entry name" value="Aminopeptidase_N-like_N"/>
</dbReference>
<dbReference type="Gene3D" id="1.10.390.10">
    <property type="entry name" value="Neutral Protease Domain 2"/>
    <property type="match status" value="1"/>
</dbReference>
<dbReference type="InterPro" id="IPR042097">
    <property type="entry name" value="Aminopeptidase_N-like_N_sf"/>
</dbReference>
<feature type="domain" description="Peptidase M1 leukotriene A4 hydrolase/aminopeptidase C-terminal" evidence="11">
    <location>
        <begin position="732"/>
        <end position="880"/>
    </location>
</feature>
<evidence type="ECO:0000256" key="1">
    <source>
        <dbReference type="ARBA" id="ARBA00004496"/>
    </source>
</evidence>
<dbReference type="SMART" id="SM01263">
    <property type="entry name" value="Leuk-A4-hydro_C"/>
    <property type="match status" value="1"/>
</dbReference>
<dbReference type="EMBL" id="LDAU01000157">
    <property type="protein sequence ID" value="KRX02167.1"/>
    <property type="molecule type" value="Genomic_DNA"/>
</dbReference>
<protein>
    <submittedName>
        <fullName evidence="12">Armadillo-type fold</fullName>
    </submittedName>
</protein>
<dbReference type="PANTHER" id="PTHR45726">
    <property type="entry name" value="LEUKOTRIENE A-4 HYDROLASE"/>
    <property type="match status" value="1"/>
</dbReference>
<dbReference type="Gene3D" id="3.30.2010.30">
    <property type="match status" value="1"/>
</dbReference>
<dbReference type="InterPro" id="IPR034015">
    <property type="entry name" value="M1_LTA4H"/>
</dbReference>
<dbReference type="InterPro" id="IPR015211">
    <property type="entry name" value="Peptidase_M1_C"/>
</dbReference>
<dbReference type="SUPFAM" id="SSF63737">
    <property type="entry name" value="Leukotriene A4 hydrolase N-terminal domain"/>
    <property type="match status" value="1"/>
</dbReference>
<evidence type="ECO:0000256" key="6">
    <source>
        <dbReference type="ARBA" id="ARBA00022801"/>
    </source>
</evidence>
<evidence type="ECO:0000256" key="3">
    <source>
        <dbReference type="ARBA" id="ARBA00022490"/>
    </source>
</evidence>
<dbReference type="GO" id="GO:0006508">
    <property type="term" value="P:proteolysis"/>
    <property type="evidence" value="ECO:0007669"/>
    <property type="project" value="UniProtKB-KW"/>
</dbReference>
<evidence type="ECO:0000256" key="8">
    <source>
        <dbReference type="ARBA" id="ARBA00023049"/>
    </source>
</evidence>
<evidence type="ECO:0000256" key="7">
    <source>
        <dbReference type="ARBA" id="ARBA00022833"/>
    </source>
</evidence>
<comment type="caution">
    <text evidence="12">The sequence shown here is derived from an EMBL/GenBank/DDBJ whole genome shotgun (WGS) entry which is preliminary data.</text>
</comment>
<dbReference type="InterPro" id="IPR016024">
    <property type="entry name" value="ARM-type_fold"/>
</dbReference>
<dbReference type="GO" id="GO:0008270">
    <property type="term" value="F:zinc ion binding"/>
    <property type="evidence" value="ECO:0007669"/>
    <property type="project" value="InterPro"/>
</dbReference>
<dbReference type="Pfam" id="PF17900">
    <property type="entry name" value="Peptidase_M1_N"/>
    <property type="match status" value="1"/>
</dbReference>
<keyword evidence="8" id="KW-0482">Metalloprotease</keyword>
<dbReference type="Proteomes" id="UP000054937">
    <property type="component" value="Unassembled WGS sequence"/>
</dbReference>
<evidence type="ECO:0000259" key="11">
    <source>
        <dbReference type="SMART" id="SM01263"/>
    </source>
</evidence>
<gene>
    <name evidence="12" type="ORF">PPERSA_06362</name>
</gene>
<keyword evidence="7 9" id="KW-0862">Zinc</keyword>
<feature type="binding site" evidence="9">
    <location>
        <position position="555"/>
    </location>
    <ligand>
        <name>Zn(2+)</name>
        <dbReference type="ChEBI" id="CHEBI:29105"/>
        <note>catalytic</note>
    </ligand>
</feature>
<evidence type="ECO:0000256" key="5">
    <source>
        <dbReference type="ARBA" id="ARBA00022723"/>
    </source>
</evidence>
<dbReference type="InterPro" id="IPR001930">
    <property type="entry name" value="Peptidase_M1"/>
</dbReference>
<feature type="compositionally biased region" description="Basic and acidic residues" evidence="10">
    <location>
        <begin position="1"/>
        <end position="19"/>
    </location>
</feature>
<dbReference type="Gene3D" id="3.40.50.150">
    <property type="entry name" value="Vaccinia Virus protein VP39"/>
    <property type="match status" value="1"/>
</dbReference>
<dbReference type="PRINTS" id="PR00756">
    <property type="entry name" value="ALADIPTASE"/>
</dbReference>
<proteinExistence type="inferred from homology"/>
<evidence type="ECO:0000313" key="13">
    <source>
        <dbReference type="Proteomes" id="UP000054937"/>
    </source>
</evidence>
<keyword evidence="5 9" id="KW-0479">Metal-binding</keyword>
<reference evidence="12 13" key="1">
    <citation type="journal article" date="2015" name="Sci. Rep.">
        <title>Genome of the facultative scuticociliatosis pathogen Pseudocohnilembus persalinus provides insight into its virulence through horizontal gene transfer.</title>
        <authorList>
            <person name="Xiong J."/>
            <person name="Wang G."/>
            <person name="Cheng J."/>
            <person name="Tian M."/>
            <person name="Pan X."/>
            <person name="Warren A."/>
            <person name="Jiang C."/>
            <person name="Yuan D."/>
            <person name="Miao W."/>
        </authorList>
    </citation>
    <scope>NUCLEOTIDE SEQUENCE [LARGE SCALE GENOMIC DNA]</scope>
    <source>
        <strain evidence="12">36N120E</strain>
    </source>
</reference>
<dbReference type="InterPro" id="IPR038502">
    <property type="entry name" value="M1_LTA-4_hydro/amino_C_sf"/>
</dbReference>
<keyword evidence="4" id="KW-0645">Protease</keyword>
<comment type="cofactor">
    <cofactor evidence="9">
        <name>Zn(2+)</name>
        <dbReference type="ChEBI" id="CHEBI:29105"/>
    </cofactor>
    <text evidence="9">Binds 1 zinc ion per subunit.</text>
</comment>
<evidence type="ECO:0000256" key="4">
    <source>
        <dbReference type="ARBA" id="ARBA00022670"/>
    </source>
</evidence>
<organism evidence="12 13">
    <name type="scientific">Pseudocohnilembus persalinus</name>
    <name type="common">Ciliate</name>
    <dbReference type="NCBI Taxonomy" id="266149"/>
    <lineage>
        <taxon>Eukaryota</taxon>
        <taxon>Sar</taxon>
        <taxon>Alveolata</taxon>
        <taxon>Ciliophora</taxon>
        <taxon>Intramacronucleata</taxon>
        <taxon>Oligohymenophorea</taxon>
        <taxon>Scuticociliatia</taxon>
        <taxon>Philasterida</taxon>
        <taxon>Pseudocohnilembidae</taxon>
        <taxon>Pseudocohnilembus</taxon>
    </lineage>
</organism>
<dbReference type="InterPro" id="IPR029063">
    <property type="entry name" value="SAM-dependent_MTases_sf"/>
</dbReference>
<keyword evidence="6" id="KW-0378">Hydrolase</keyword>